<name>A0ABT9MDA8_9DEIO</name>
<evidence type="ECO:0000256" key="1">
    <source>
        <dbReference type="SAM" id="Phobius"/>
    </source>
</evidence>
<keyword evidence="1" id="KW-0812">Transmembrane</keyword>
<evidence type="ECO:0000313" key="3">
    <source>
        <dbReference type="Proteomes" id="UP001232163"/>
    </source>
</evidence>
<gene>
    <name evidence="2" type="ORF">QO006_002034</name>
</gene>
<feature type="transmembrane region" description="Helical" evidence="1">
    <location>
        <begin position="64"/>
        <end position="82"/>
    </location>
</feature>
<reference evidence="2 3" key="1">
    <citation type="submission" date="2023-07" db="EMBL/GenBank/DDBJ databases">
        <title>Genomic Encyclopedia of Type Strains, Phase IV (KMG-IV): sequencing the most valuable type-strain genomes for metagenomic binning, comparative biology and taxonomic classification.</title>
        <authorList>
            <person name="Goeker M."/>
        </authorList>
    </citation>
    <scope>NUCLEOTIDE SEQUENCE [LARGE SCALE GENOMIC DNA]</scope>
    <source>
        <strain evidence="2 3">NIO-1023</strain>
    </source>
</reference>
<proteinExistence type="predicted"/>
<evidence type="ECO:0000313" key="2">
    <source>
        <dbReference type="EMBL" id="MDP9764596.1"/>
    </source>
</evidence>
<keyword evidence="3" id="KW-1185">Reference proteome</keyword>
<feature type="transmembrane region" description="Helical" evidence="1">
    <location>
        <begin position="32"/>
        <end position="52"/>
    </location>
</feature>
<keyword evidence="1" id="KW-0472">Membrane</keyword>
<dbReference type="Proteomes" id="UP001232163">
    <property type="component" value="Unassembled WGS sequence"/>
</dbReference>
<accession>A0ABT9MDA8</accession>
<keyword evidence="1" id="KW-1133">Transmembrane helix</keyword>
<organism evidence="2 3">
    <name type="scientific">Deinococcus enclensis</name>
    <dbReference type="NCBI Taxonomy" id="1049582"/>
    <lineage>
        <taxon>Bacteria</taxon>
        <taxon>Thermotogati</taxon>
        <taxon>Deinococcota</taxon>
        <taxon>Deinococci</taxon>
        <taxon>Deinococcales</taxon>
        <taxon>Deinococcaceae</taxon>
        <taxon>Deinococcus</taxon>
    </lineage>
</organism>
<protein>
    <submittedName>
        <fullName evidence="2">Uncharacterized protein</fullName>
    </submittedName>
</protein>
<comment type="caution">
    <text evidence="2">The sequence shown here is derived from an EMBL/GenBank/DDBJ whole genome shotgun (WGS) entry which is preliminary data.</text>
</comment>
<sequence length="89" mass="9263">MPPFLPSLLVAAALTALTFVAGYPLDLGGGRRVDALDAFLLAFALINLRLAWSGATHGPGRAPGWFLPAGLLLAALITYRMFSALNAAP</sequence>
<dbReference type="RefSeq" id="WP_307466214.1">
    <property type="nucleotide sequence ID" value="NZ_JAURUR010000005.1"/>
</dbReference>
<dbReference type="EMBL" id="JAURUR010000005">
    <property type="protein sequence ID" value="MDP9764596.1"/>
    <property type="molecule type" value="Genomic_DNA"/>
</dbReference>